<dbReference type="InterPro" id="IPR003593">
    <property type="entry name" value="AAA+_ATPase"/>
</dbReference>
<dbReference type="InterPro" id="IPR039421">
    <property type="entry name" value="Type_1_exporter"/>
</dbReference>
<keyword evidence="2 7" id="KW-0812">Transmembrane</keyword>
<proteinExistence type="predicted"/>
<keyword evidence="4 10" id="KW-0067">ATP-binding</keyword>
<name>A0A6J4I4G7_9CHLR</name>
<dbReference type="InterPro" id="IPR027417">
    <property type="entry name" value="P-loop_NTPase"/>
</dbReference>
<evidence type="ECO:0000256" key="3">
    <source>
        <dbReference type="ARBA" id="ARBA00022741"/>
    </source>
</evidence>
<dbReference type="Gene3D" id="1.20.1560.10">
    <property type="entry name" value="ABC transporter type 1, transmembrane domain"/>
    <property type="match status" value="1"/>
</dbReference>
<keyword evidence="5 7" id="KW-1133">Transmembrane helix</keyword>
<reference evidence="10" key="1">
    <citation type="submission" date="2020-02" db="EMBL/GenBank/DDBJ databases">
        <authorList>
            <person name="Meier V. D."/>
        </authorList>
    </citation>
    <scope>NUCLEOTIDE SEQUENCE</scope>
    <source>
        <strain evidence="10">AVDCRST_MAG26</strain>
    </source>
</reference>
<feature type="transmembrane region" description="Helical" evidence="7">
    <location>
        <begin position="128"/>
        <end position="152"/>
    </location>
</feature>
<dbReference type="SMART" id="SM00382">
    <property type="entry name" value="AAA"/>
    <property type="match status" value="1"/>
</dbReference>
<dbReference type="GO" id="GO:0005524">
    <property type="term" value="F:ATP binding"/>
    <property type="evidence" value="ECO:0007669"/>
    <property type="project" value="UniProtKB-KW"/>
</dbReference>
<dbReference type="SUPFAM" id="SSF52540">
    <property type="entry name" value="P-loop containing nucleoside triphosphate hydrolases"/>
    <property type="match status" value="1"/>
</dbReference>
<keyword evidence="3" id="KW-0547">Nucleotide-binding</keyword>
<dbReference type="PANTHER" id="PTHR24221">
    <property type="entry name" value="ATP-BINDING CASSETTE SUB-FAMILY B"/>
    <property type="match status" value="1"/>
</dbReference>
<dbReference type="PROSITE" id="PS50893">
    <property type="entry name" value="ABC_TRANSPORTER_2"/>
    <property type="match status" value="1"/>
</dbReference>
<feature type="transmembrane region" description="Helical" evidence="7">
    <location>
        <begin position="276"/>
        <end position="298"/>
    </location>
</feature>
<evidence type="ECO:0000256" key="6">
    <source>
        <dbReference type="ARBA" id="ARBA00023136"/>
    </source>
</evidence>
<protein>
    <submittedName>
        <fullName evidence="10">Heterodimeric efflux ABC transporter, permease/ATP-binding subunit 2</fullName>
    </submittedName>
</protein>
<dbReference type="Gene3D" id="3.40.50.300">
    <property type="entry name" value="P-loop containing nucleotide triphosphate hydrolases"/>
    <property type="match status" value="1"/>
</dbReference>
<comment type="subcellular location">
    <subcellularLocation>
        <location evidence="1">Cell membrane</location>
        <topology evidence="1">Multi-pass membrane protein</topology>
    </subcellularLocation>
</comment>
<dbReference type="Pfam" id="PF00005">
    <property type="entry name" value="ABC_tran"/>
    <property type="match status" value="1"/>
</dbReference>
<evidence type="ECO:0000256" key="2">
    <source>
        <dbReference type="ARBA" id="ARBA00022692"/>
    </source>
</evidence>
<dbReference type="SUPFAM" id="SSF90123">
    <property type="entry name" value="ABC transporter transmembrane region"/>
    <property type="match status" value="1"/>
</dbReference>
<dbReference type="GO" id="GO:0016887">
    <property type="term" value="F:ATP hydrolysis activity"/>
    <property type="evidence" value="ECO:0007669"/>
    <property type="project" value="InterPro"/>
</dbReference>
<dbReference type="AlphaFoldDB" id="A0A6J4I4G7"/>
<dbReference type="EMBL" id="CADCTK010000340">
    <property type="protein sequence ID" value="CAA9241219.1"/>
    <property type="molecule type" value="Genomic_DNA"/>
</dbReference>
<dbReference type="CDD" id="cd07346">
    <property type="entry name" value="ABC_6TM_exporters"/>
    <property type="match status" value="1"/>
</dbReference>
<evidence type="ECO:0000256" key="7">
    <source>
        <dbReference type="SAM" id="Phobius"/>
    </source>
</evidence>
<feature type="transmembrane region" description="Helical" evidence="7">
    <location>
        <begin position="16"/>
        <end position="35"/>
    </location>
</feature>
<organism evidence="10">
    <name type="scientific">uncultured Chloroflexia bacterium</name>
    <dbReference type="NCBI Taxonomy" id="1672391"/>
    <lineage>
        <taxon>Bacteria</taxon>
        <taxon>Bacillati</taxon>
        <taxon>Chloroflexota</taxon>
        <taxon>Chloroflexia</taxon>
        <taxon>environmental samples</taxon>
    </lineage>
</organism>
<keyword evidence="6 7" id="KW-0472">Membrane</keyword>
<feature type="domain" description="ABC transmembrane type-1" evidence="9">
    <location>
        <begin position="22"/>
        <end position="302"/>
    </location>
</feature>
<sequence>MKDWQYLIRLARYRPGLYLLSGLLASTMFYLFPLVPGLFVRRYFDVLGGSAPAGWGIPTLLALLIVTALARVVALVSAVLAEMTVQLTASTLLRQNTLTHILRRPGARALPASAGEAISRFRDDVQGVVGFLTWTLDPVGQVTVFIVAIIVLARIEPWITLAVVVPLLLVIAIVQLASRRIQTTRRANQEAIGGVTGLLGEIFGAVQSVKAAAAEDHVVAYFEQVSETRRRATLADLLLTQGLNAVSTNAASLGTGVLLLVAADAMRRNQFTVGDFALFVSYLNWLTTVTSFVGNFMAQYRQMGVSRERLSDLMVDAPDAALVDHAPVYLRGELPTVHYAHKTEADRLGLLDVSDLTFLYPETGRGVADVNLSVPRGSLTVVTGRIGAGKTTLLRALLGLLPAQRGEIHWNGQAVADPSTFFVPPRAAYTPQVPRLFSETLQENILLGFPERDGGLRQALYAAVLERDIAALEDGLATTVGARGVKLSGGQMQRAAAARMFVRGAELLVVDDLSSALDVETERILWDRLVARGKADGDGQPATSDAVAAEPTPSNPQLLTCIAVSHRRAVLRRADQVVVLKDGRVEAIGPLSRLLETSPEMRRLWHGEA</sequence>
<dbReference type="InterPro" id="IPR036640">
    <property type="entry name" value="ABC1_TM_sf"/>
</dbReference>
<dbReference type="GO" id="GO:0005886">
    <property type="term" value="C:plasma membrane"/>
    <property type="evidence" value="ECO:0007669"/>
    <property type="project" value="UniProtKB-SubCell"/>
</dbReference>
<feature type="transmembrane region" description="Helical" evidence="7">
    <location>
        <begin position="158"/>
        <end position="177"/>
    </location>
</feature>
<accession>A0A6J4I4G7</accession>
<dbReference type="InterPro" id="IPR003439">
    <property type="entry name" value="ABC_transporter-like_ATP-bd"/>
</dbReference>
<dbReference type="GO" id="GO:0140359">
    <property type="term" value="F:ABC-type transporter activity"/>
    <property type="evidence" value="ECO:0007669"/>
    <property type="project" value="InterPro"/>
</dbReference>
<dbReference type="Pfam" id="PF00664">
    <property type="entry name" value="ABC_membrane"/>
    <property type="match status" value="1"/>
</dbReference>
<evidence type="ECO:0000256" key="1">
    <source>
        <dbReference type="ARBA" id="ARBA00004651"/>
    </source>
</evidence>
<evidence type="ECO:0000313" key="10">
    <source>
        <dbReference type="EMBL" id="CAA9241219.1"/>
    </source>
</evidence>
<feature type="domain" description="ABC transporter" evidence="8">
    <location>
        <begin position="351"/>
        <end position="607"/>
    </location>
</feature>
<evidence type="ECO:0000256" key="5">
    <source>
        <dbReference type="ARBA" id="ARBA00022989"/>
    </source>
</evidence>
<evidence type="ECO:0000259" key="9">
    <source>
        <dbReference type="PROSITE" id="PS50929"/>
    </source>
</evidence>
<evidence type="ECO:0000256" key="4">
    <source>
        <dbReference type="ARBA" id="ARBA00022840"/>
    </source>
</evidence>
<dbReference type="InterPro" id="IPR011527">
    <property type="entry name" value="ABC1_TM_dom"/>
</dbReference>
<feature type="transmembrane region" description="Helical" evidence="7">
    <location>
        <begin position="55"/>
        <end position="81"/>
    </location>
</feature>
<evidence type="ECO:0000259" key="8">
    <source>
        <dbReference type="PROSITE" id="PS50893"/>
    </source>
</evidence>
<gene>
    <name evidence="10" type="ORF">AVDCRST_MAG26-1445</name>
</gene>
<dbReference type="PROSITE" id="PS50929">
    <property type="entry name" value="ABC_TM1F"/>
    <property type="match status" value="1"/>
</dbReference>
<dbReference type="PANTHER" id="PTHR24221:SF423">
    <property type="entry name" value="ABC TRANSPORTER"/>
    <property type="match status" value="1"/>
</dbReference>